<dbReference type="Proteomes" id="UP001057498">
    <property type="component" value="Chromosome"/>
</dbReference>
<gene>
    <name evidence="1" type="ORF">CATMQ487_33260</name>
</gene>
<dbReference type="EMBL" id="AP025730">
    <property type="protein sequence ID" value="BDI06356.1"/>
    <property type="molecule type" value="Genomic_DNA"/>
</dbReference>
<organism evidence="1 2">
    <name type="scientific">Sphaerotilus microaerophilus</name>
    <dbReference type="NCBI Taxonomy" id="2914710"/>
    <lineage>
        <taxon>Bacteria</taxon>
        <taxon>Pseudomonadati</taxon>
        <taxon>Pseudomonadota</taxon>
        <taxon>Betaproteobacteria</taxon>
        <taxon>Burkholderiales</taxon>
        <taxon>Sphaerotilaceae</taxon>
        <taxon>Sphaerotilus</taxon>
    </lineage>
</organism>
<sequence>MKLMLSGEGPTDLGVMRPEAGGTRFVPGPMAWIVDRLAENRLGYSLLELAEAGGDALRVVHKTELAQHARSGPTLLPGLKRGKGTAFYFRNAQVLGRLAQTQQAESGEPVLAVLFRDGDGTRSVPSHEWQDKFDSMVNGFKQAGFDAGVPMVPRPKSEAWLLCGLKTQPYQHCGELEDAPGNDGSPHNLKNRLKALNGGIEPSADVQAGWIRDGTVDPRRIDMPSFEAFRRELDRACGAALTRNTNDRTQAGAA</sequence>
<protein>
    <submittedName>
        <fullName evidence="1">Uncharacterized protein</fullName>
    </submittedName>
</protein>
<reference evidence="1" key="1">
    <citation type="submission" date="2022-04" db="EMBL/GenBank/DDBJ databases">
        <title>Whole genome sequence of Sphaerotilus sp. FB-5.</title>
        <authorList>
            <person name="Takeda M."/>
            <person name="Narihara S."/>
            <person name="Akimoto M."/>
            <person name="Akimoto R."/>
            <person name="Nishiyashiki S."/>
            <person name="Murakami T."/>
        </authorList>
    </citation>
    <scope>NUCLEOTIDE SEQUENCE</scope>
    <source>
        <strain evidence="1">FB-5</strain>
    </source>
</reference>
<evidence type="ECO:0000313" key="1">
    <source>
        <dbReference type="EMBL" id="BDI06356.1"/>
    </source>
</evidence>
<keyword evidence="2" id="KW-1185">Reference proteome</keyword>
<name>A0ABN6PTD0_9BURK</name>
<dbReference type="RefSeq" id="WP_251969636.1">
    <property type="nucleotide sequence ID" value="NZ_AP025730.1"/>
</dbReference>
<evidence type="ECO:0000313" key="2">
    <source>
        <dbReference type="Proteomes" id="UP001057498"/>
    </source>
</evidence>
<proteinExistence type="predicted"/>
<accession>A0ABN6PTD0</accession>